<accession>A0A166TKX8</accession>
<evidence type="ECO:0000256" key="6">
    <source>
        <dbReference type="SAM" id="MobiDB-lite"/>
    </source>
</evidence>
<dbReference type="GO" id="GO:0005634">
    <property type="term" value="C:nucleus"/>
    <property type="evidence" value="ECO:0007669"/>
    <property type="project" value="TreeGrafter"/>
</dbReference>
<organism evidence="8 9">
    <name type="scientific">Colletotrichum tofieldiae</name>
    <dbReference type="NCBI Taxonomy" id="708197"/>
    <lineage>
        <taxon>Eukaryota</taxon>
        <taxon>Fungi</taxon>
        <taxon>Dikarya</taxon>
        <taxon>Ascomycota</taxon>
        <taxon>Pezizomycotina</taxon>
        <taxon>Sordariomycetes</taxon>
        <taxon>Hypocreomycetidae</taxon>
        <taxon>Glomerellales</taxon>
        <taxon>Glomerellaceae</taxon>
        <taxon>Colletotrichum</taxon>
        <taxon>Colletotrichum spaethianum species complex</taxon>
    </lineage>
</organism>
<evidence type="ECO:0000256" key="3">
    <source>
        <dbReference type="ARBA" id="ARBA00022670"/>
    </source>
</evidence>
<feature type="compositionally biased region" description="Polar residues" evidence="6">
    <location>
        <begin position="633"/>
        <end position="642"/>
    </location>
</feature>
<evidence type="ECO:0000313" key="8">
    <source>
        <dbReference type="EMBL" id="KZL72208.1"/>
    </source>
</evidence>
<feature type="region of interest" description="Disordered" evidence="6">
    <location>
        <begin position="1027"/>
        <end position="1364"/>
    </location>
</feature>
<dbReference type="InterPro" id="IPR057501">
    <property type="entry name" value="DeUb_enz_PH"/>
</dbReference>
<feature type="region of interest" description="Disordered" evidence="6">
    <location>
        <begin position="582"/>
        <end position="684"/>
    </location>
</feature>
<dbReference type="SUPFAM" id="SSF54001">
    <property type="entry name" value="Cysteine proteinases"/>
    <property type="match status" value="1"/>
</dbReference>
<evidence type="ECO:0000313" key="9">
    <source>
        <dbReference type="Proteomes" id="UP000076552"/>
    </source>
</evidence>
<feature type="compositionally biased region" description="Polar residues" evidence="6">
    <location>
        <begin position="1088"/>
        <end position="1097"/>
    </location>
</feature>
<feature type="region of interest" description="Disordered" evidence="6">
    <location>
        <begin position="1"/>
        <end position="138"/>
    </location>
</feature>
<feature type="compositionally biased region" description="Pro residues" evidence="6">
    <location>
        <begin position="22"/>
        <end position="34"/>
    </location>
</feature>
<feature type="compositionally biased region" description="Basic and acidic residues" evidence="6">
    <location>
        <begin position="867"/>
        <end position="888"/>
    </location>
</feature>
<keyword evidence="9" id="KW-1185">Reference proteome</keyword>
<evidence type="ECO:0000256" key="1">
    <source>
        <dbReference type="ARBA" id="ARBA00005234"/>
    </source>
</evidence>
<feature type="compositionally biased region" description="Polar residues" evidence="6">
    <location>
        <begin position="1154"/>
        <end position="1172"/>
    </location>
</feature>
<dbReference type="GO" id="GO:0005737">
    <property type="term" value="C:cytoplasm"/>
    <property type="evidence" value="ECO:0007669"/>
    <property type="project" value="TreeGrafter"/>
</dbReference>
<feature type="compositionally biased region" description="Basic residues" evidence="6">
    <location>
        <begin position="1178"/>
        <end position="1187"/>
    </location>
</feature>
<feature type="compositionally biased region" description="Basic and acidic residues" evidence="6">
    <location>
        <begin position="408"/>
        <end position="417"/>
    </location>
</feature>
<feature type="compositionally biased region" description="Basic and acidic residues" evidence="6">
    <location>
        <begin position="643"/>
        <end position="653"/>
    </location>
</feature>
<proteinExistence type="inferred from homology"/>
<feature type="compositionally biased region" description="Polar residues" evidence="6">
    <location>
        <begin position="1322"/>
        <end position="1331"/>
    </location>
</feature>
<dbReference type="STRING" id="708197.A0A166TKX8"/>
<dbReference type="Pfam" id="PF02902">
    <property type="entry name" value="Peptidase_C48"/>
    <property type="match status" value="1"/>
</dbReference>
<feature type="compositionally biased region" description="Basic residues" evidence="6">
    <location>
        <begin position="299"/>
        <end position="308"/>
    </location>
</feature>
<dbReference type="GO" id="GO:0070139">
    <property type="term" value="F:SUMO-specific endopeptidase activity"/>
    <property type="evidence" value="ECO:0007669"/>
    <property type="project" value="TreeGrafter"/>
</dbReference>
<comment type="caution">
    <text evidence="8">The sequence shown here is derived from an EMBL/GenBank/DDBJ whole genome shotgun (WGS) entry which is preliminary data.</text>
</comment>
<feature type="compositionally biased region" description="Polar residues" evidence="6">
    <location>
        <begin position="1267"/>
        <end position="1282"/>
    </location>
</feature>
<dbReference type="Gene3D" id="3.40.395.10">
    <property type="entry name" value="Adenoviral Proteinase, Chain A"/>
    <property type="match status" value="1"/>
</dbReference>
<gene>
    <name evidence="8" type="ORF">CT0861_06730</name>
</gene>
<dbReference type="GO" id="GO:0006508">
    <property type="term" value="P:proteolysis"/>
    <property type="evidence" value="ECO:0007669"/>
    <property type="project" value="UniProtKB-KW"/>
</dbReference>
<evidence type="ECO:0000256" key="2">
    <source>
        <dbReference type="ARBA" id="ARBA00022553"/>
    </source>
</evidence>
<feature type="compositionally biased region" description="Polar residues" evidence="6">
    <location>
        <begin position="591"/>
        <end position="604"/>
    </location>
</feature>
<feature type="region of interest" description="Disordered" evidence="6">
    <location>
        <begin position="823"/>
        <end position="851"/>
    </location>
</feature>
<evidence type="ECO:0000256" key="5">
    <source>
        <dbReference type="ARBA" id="ARBA00022801"/>
    </source>
</evidence>
<feature type="compositionally biased region" description="Basic and acidic residues" evidence="6">
    <location>
        <begin position="118"/>
        <end position="131"/>
    </location>
</feature>
<name>A0A166TKX8_9PEZI</name>
<feature type="region of interest" description="Disordered" evidence="6">
    <location>
        <begin position="262"/>
        <end position="426"/>
    </location>
</feature>
<protein>
    <submittedName>
        <fullName evidence="8">Ulp1 protease family protein (Sentrin-specific protease)</fullName>
    </submittedName>
</protein>
<dbReference type="PANTHER" id="PTHR46896">
    <property type="entry name" value="SENTRIN-SPECIFIC PROTEASE"/>
    <property type="match status" value="1"/>
</dbReference>
<reference evidence="8 9" key="1">
    <citation type="submission" date="2015-06" db="EMBL/GenBank/DDBJ databases">
        <title>Survival trade-offs in plant roots during colonization by closely related pathogenic and mutualistic fungi.</title>
        <authorList>
            <person name="Hacquard S."/>
            <person name="Kracher B."/>
            <person name="Hiruma K."/>
            <person name="Weinman A."/>
            <person name="Muench P."/>
            <person name="Garrido Oter R."/>
            <person name="Ver Loren van Themaat E."/>
            <person name="Dallerey J.-F."/>
            <person name="Damm U."/>
            <person name="Henrissat B."/>
            <person name="Lespinet O."/>
            <person name="Thon M."/>
            <person name="Kemen E."/>
            <person name="McHardy A.C."/>
            <person name="Schulze-Lefert P."/>
            <person name="O'Connell R.J."/>
        </authorList>
    </citation>
    <scope>NUCLEOTIDE SEQUENCE [LARGE SCALE GENOMIC DNA]</scope>
    <source>
        <strain evidence="8 9">0861</strain>
    </source>
</reference>
<evidence type="ECO:0000259" key="7">
    <source>
        <dbReference type="PROSITE" id="PS50600"/>
    </source>
</evidence>
<sequence length="1364" mass="150218">MKQERETTRPADATSPSSSLSSPPPSRVTPPPCDETPQKGASPSSSDPPAPCSNPPSTPRRDETARLSPPKEHEEVALRETAHVAGGAPENEERGKKAGTDGAIVSFHRQASLKKQGRTPEELRERFRNNDLHSFPTYGCDLTQENTANEGVANGYFVRSSKDGVPVPDPMKQITRNRSILNGGLTGGLSTFDRGKDARHKRLQHVDPPRSAKRQKTQTKDEAPKDSAAYTSGHFALSSASPTLDPVPKSLEMVDLTESQQSADLEVVSNRSNLESTSSTQVPEYRSVERAHSANASNKRQRRPHVRPLRCAQSTTPKENFSDGEDDLTKDEDGPPRKKHALDQHKGNPRTTFHLPPGVGTAKGQTEDISDDELGSQDRSSRDRHVSSKDGILNEDAKKQRKPTVTRSRGDMTRVDFPKSPNANRPRLNIVRAVSGKDTLDVKNLALEHHPVLKVGDDHKSLIAVDRTDERRPDYRWLEVKLMYCTKIQYSTSNTPFAAISRPSGDGVGRLLVLEFAQPGDALTMGLWAEATLKDCSTRKISCVAEDSKQLERIFSKQMREADDWDKMHAPKPDDIKYLEHHEKTKLKPDVNSTPGSRSRPTSAQQTTPTQTGRQLLRNNMLGDDSASAIKPASTTTSSTLNHAEDRQTDAKQTRALPSRQVKNGASRPSLNSSPSLYRRKSPSPVSWINQNPDWVKIWDDKPLIFPAIGKNRASVYRDDISRLEEGEYLNDNLIGFYLRYLQVNLERANKALADRIYIMNTYFYPKLTDVKAGRGINYDGVKSWTAKIDLFSFDYIVVPVNESAHWYLAIICNPAKLLQRSDAQPEAEKAEPAADPEDKTNGEPRGRPAEGLISTVGEQVEQMSLEEVKPEEEQPKEEEQKTEEKGPKASSNKQRPPRKVTGTLARKQNPTEARVITLDSLGVGHSPTCGNLKSYLVREAKDKLNLEVEPPGTFGMTAKGIPEQEDHASCGAFLLGYMREFLKDPDGVVAKLVRKEAPSWDITSPAMRCELRNIIIEKRKEQNALAAEKKAKRKSNVQTPATSKSPEKRQEAEPATPKTPQPVLDAPKNPSSTVKGSPAIDRLPLTHRSSPPTKNDASAAATHLPAAEFPTKAEPATEDEPLDGAEPPLQTEARRSPGTVAATSENGLLGPLKQSSEGPTSPVRVQSSTDTLAPVRPRTRPRHTKSKPATDDASFRMLSPLVSSPTKPTSEKKSASKGMKRKLSNSEILLCQLPSSPSKSTGKNEPVTVRSKKSISPGQQLLGEMHSSSEPMRQHNSASQNGEKEDRGQESIVIEDEAPIKPSPRTMANRPAETSHYFTVKGQSRISSSPPSDPKVQKKHYMKDDREAIPSIEGPPETVDLTK</sequence>
<feature type="compositionally biased region" description="Polar residues" evidence="6">
    <location>
        <begin position="1234"/>
        <end position="1244"/>
    </location>
</feature>
<dbReference type="PANTHER" id="PTHR46896:SF3">
    <property type="entry name" value="FI06413P-RELATED"/>
    <property type="match status" value="1"/>
</dbReference>
<feature type="compositionally biased region" description="Basic and acidic residues" evidence="6">
    <location>
        <begin position="827"/>
        <end position="849"/>
    </location>
</feature>
<feature type="compositionally biased region" description="Pro residues" evidence="6">
    <location>
        <begin position="46"/>
        <end position="58"/>
    </location>
</feature>
<feature type="domain" description="Ubiquitin-like protease family profile" evidence="7">
    <location>
        <begin position="714"/>
        <end position="982"/>
    </location>
</feature>
<feature type="compositionally biased region" description="Polar residues" evidence="6">
    <location>
        <begin position="661"/>
        <end position="676"/>
    </location>
</feature>
<dbReference type="Pfam" id="PF25424">
    <property type="entry name" value="PH_35"/>
    <property type="match status" value="1"/>
</dbReference>
<feature type="region of interest" description="Disordered" evidence="6">
    <location>
        <begin position="865"/>
        <end position="911"/>
    </location>
</feature>
<dbReference type="EMBL" id="LFIV01000062">
    <property type="protein sequence ID" value="KZL72208.1"/>
    <property type="molecule type" value="Genomic_DNA"/>
</dbReference>
<keyword evidence="5" id="KW-0378">Hydrolase</keyword>
<keyword evidence="3 8" id="KW-0645">Protease</keyword>
<dbReference type="InterPro" id="IPR003653">
    <property type="entry name" value="Peptidase_C48_C"/>
</dbReference>
<evidence type="ECO:0000256" key="4">
    <source>
        <dbReference type="ARBA" id="ARBA00022786"/>
    </source>
</evidence>
<feature type="compositionally biased region" description="Basic and acidic residues" evidence="6">
    <location>
        <begin position="331"/>
        <end position="346"/>
    </location>
</feature>
<dbReference type="PROSITE" id="PS50600">
    <property type="entry name" value="ULP_PROTEASE"/>
    <property type="match status" value="1"/>
</dbReference>
<dbReference type="InterPro" id="IPR051947">
    <property type="entry name" value="Sentrin-specific_protease"/>
</dbReference>
<dbReference type="GO" id="GO:0016926">
    <property type="term" value="P:protein desumoylation"/>
    <property type="evidence" value="ECO:0007669"/>
    <property type="project" value="TreeGrafter"/>
</dbReference>
<comment type="similarity">
    <text evidence="1">Belongs to the peptidase C48 family.</text>
</comment>
<feature type="region of interest" description="Disordered" evidence="6">
    <location>
        <begin position="172"/>
        <end position="228"/>
    </location>
</feature>
<feature type="compositionally biased region" description="Basic and acidic residues" evidence="6">
    <location>
        <begin position="379"/>
        <end position="388"/>
    </location>
</feature>
<keyword evidence="4" id="KW-0833">Ubl conjugation pathway</keyword>
<keyword evidence="2" id="KW-0597">Phosphoprotein</keyword>
<feature type="compositionally biased region" description="Basic and acidic residues" evidence="6">
    <location>
        <begin position="59"/>
        <end position="82"/>
    </location>
</feature>
<dbReference type="InterPro" id="IPR038765">
    <property type="entry name" value="Papain-like_cys_pep_sf"/>
</dbReference>
<dbReference type="Proteomes" id="UP000076552">
    <property type="component" value="Unassembled WGS sequence"/>
</dbReference>
<feature type="compositionally biased region" description="Polar residues" evidence="6">
    <location>
        <begin position="262"/>
        <end position="282"/>
    </location>
</feature>